<organism evidence="1 2">
    <name type="scientific">Acinetobacter higginsii</name>
    <dbReference type="NCBI Taxonomy" id="70347"/>
    <lineage>
        <taxon>Bacteria</taxon>
        <taxon>Pseudomonadati</taxon>
        <taxon>Pseudomonadota</taxon>
        <taxon>Gammaproteobacteria</taxon>
        <taxon>Moraxellales</taxon>
        <taxon>Moraxellaceae</taxon>
        <taxon>Acinetobacter</taxon>
    </lineage>
</organism>
<dbReference type="EMBL" id="APRN01000036">
    <property type="protein sequence ID" value="ENX58330.1"/>
    <property type="molecule type" value="Genomic_DNA"/>
</dbReference>
<evidence type="ECO:0008006" key="3">
    <source>
        <dbReference type="Google" id="ProtNLM"/>
    </source>
</evidence>
<sequence length="68" mass="8037">MQPLRVTYNQACELLAIKRDALRELTLKDPSFPKPYKQGKAQQAPVYFDYAELVEWHETQKQNARKDK</sequence>
<dbReference type="RefSeq" id="WP_005204156.1">
    <property type="nucleotide sequence ID" value="NZ_KB850072.1"/>
</dbReference>
<evidence type="ECO:0000313" key="1">
    <source>
        <dbReference type="EMBL" id="ENX58330.1"/>
    </source>
</evidence>
<comment type="caution">
    <text evidence="1">The sequence shown here is derived from an EMBL/GenBank/DDBJ whole genome shotgun (WGS) entry which is preliminary data.</text>
</comment>
<proteinExistence type="predicted"/>
<dbReference type="HOGENOM" id="CLU_140176_20_1_6"/>
<evidence type="ECO:0000313" key="2">
    <source>
        <dbReference type="Proteomes" id="UP000013084"/>
    </source>
</evidence>
<dbReference type="PATRIC" id="fig|1217700.3.peg.2653"/>
<reference evidence="1 2" key="1">
    <citation type="submission" date="2013-02" db="EMBL/GenBank/DDBJ databases">
        <title>The Genome Sequence of Acinetobacter sp. CIP 70.18.</title>
        <authorList>
            <consortium name="The Broad Institute Genome Sequencing Platform"/>
            <consortium name="The Broad Institute Genome Sequencing Center for Infectious Disease"/>
            <person name="Cerqueira G."/>
            <person name="Feldgarden M."/>
            <person name="Courvalin P."/>
            <person name="Perichon B."/>
            <person name="Grillot-Courvalin C."/>
            <person name="Clermont D."/>
            <person name="Rocha E."/>
            <person name="Yoon E.-J."/>
            <person name="Nemec A."/>
            <person name="Walker B."/>
            <person name="Young S.K."/>
            <person name="Zeng Q."/>
            <person name="Gargeya S."/>
            <person name="Fitzgerald M."/>
            <person name="Haas B."/>
            <person name="Abouelleil A."/>
            <person name="Alvarado L."/>
            <person name="Arachchi H.M."/>
            <person name="Berlin A.M."/>
            <person name="Chapman S.B."/>
            <person name="Dewar J."/>
            <person name="Goldberg J."/>
            <person name="Griggs A."/>
            <person name="Gujja S."/>
            <person name="Hansen M."/>
            <person name="Howarth C."/>
            <person name="Imamovic A."/>
            <person name="Larimer J."/>
            <person name="McCowan C."/>
            <person name="Murphy C."/>
            <person name="Neiman D."/>
            <person name="Pearson M."/>
            <person name="Priest M."/>
            <person name="Roberts A."/>
            <person name="Saif S."/>
            <person name="Shea T."/>
            <person name="Sisk P."/>
            <person name="Sykes S."/>
            <person name="Wortman J."/>
            <person name="Nusbaum C."/>
            <person name="Birren B."/>
        </authorList>
    </citation>
    <scope>NUCLEOTIDE SEQUENCE [LARGE SCALE GENOMIC DNA]</scope>
    <source>
        <strain evidence="1 2">CIP 70.18</strain>
    </source>
</reference>
<gene>
    <name evidence="1" type="ORF">F902_02730</name>
</gene>
<name>N9T4K0_9GAMM</name>
<accession>N9T4K0</accession>
<keyword evidence="2" id="KW-1185">Reference proteome</keyword>
<dbReference type="AlphaFoldDB" id="N9T4K0"/>
<dbReference type="Proteomes" id="UP000013084">
    <property type="component" value="Unassembled WGS sequence"/>
</dbReference>
<dbReference type="OrthoDB" id="6697886at2"/>
<protein>
    <recommendedName>
        <fullName evidence="3">Transcriptional regulator</fullName>
    </recommendedName>
</protein>